<dbReference type="Pfam" id="PF02494">
    <property type="entry name" value="HYR"/>
    <property type="match status" value="1"/>
</dbReference>
<protein>
    <submittedName>
        <fullName evidence="8">Immunoglobulin domain-containing protein</fullName>
    </submittedName>
</protein>
<dbReference type="Pfam" id="PF17963">
    <property type="entry name" value="Big_9"/>
    <property type="match status" value="1"/>
</dbReference>
<keyword evidence="9" id="KW-1185">Reference proteome</keyword>
<dbReference type="SMART" id="SM00560">
    <property type="entry name" value="LamGL"/>
    <property type="match status" value="1"/>
</dbReference>
<dbReference type="RefSeq" id="WP_175534633.1">
    <property type="nucleotide sequence ID" value="NZ_FNNZ01000012.1"/>
</dbReference>
<dbReference type="GO" id="GO:0046872">
    <property type="term" value="F:metal ion binding"/>
    <property type="evidence" value="ECO:0007669"/>
    <property type="project" value="InterPro"/>
</dbReference>
<keyword evidence="1" id="KW-0732">Signal</keyword>
<dbReference type="PANTHER" id="PTHR24273">
    <property type="entry name" value="FI04643P-RELATED"/>
    <property type="match status" value="1"/>
</dbReference>
<evidence type="ECO:0000259" key="6">
    <source>
        <dbReference type="PROSITE" id="PS50835"/>
    </source>
</evidence>
<accession>A0A1H2Y4T8</accession>
<dbReference type="Proteomes" id="UP000198816">
    <property type="component" value="Unassembled WGS sequence"/>
</dbReference>
<dbReference type="PANTHER" id="PTHR24273:SF32">
    <property type="entry name" value="HYALIN"/>
    <property type="match status" value="1"/>
</dbReference>
<evidence type="ECO:0000256" key="1">
    <source>
        <dbReference type="ARBA" id="ARBA00022729"/>
    </source>
</evidence>
<dbReference type="SUPFAM" id="SSF48726">
    <property type="entry name" value="Immunoglobulin"/>
    <property type="match status" value="1"/>
</dbReference>
<dbReference type="InterPro" id="IPR022409">
    <property type="entry name" value="PKD/Chitinase_dom"/>
</dbReference>
<dbReference type="PROSITE" id="PS50853">
    <property type="entry name" value="FN3"/>
    <property type="match status" value="1"/>
</dbReference>
<dbReference type="Gene3D" id="2.60.120.200">
    <property type="match status" value="3"/>
</dbReference>
<dbReference type="EMBL" id="FNNZ01000012">
    <property type="protein sequence ID" value="SDX00061.1"/>
    <property type="molecule type" value="Genomic_DNA"/>
</dbReference>
<dbReference type="InterPro" id="IPR007110">
    <property type="entry name" value="Ig-like_dom"/>
</dbReference>
<evidence type="ECO:0000313" key="8">
    <source>
        <dbReference type="EMBL" id="SDX00061.1"/>
    </source>
</evidence>
<evidence type="ECO:0000259" key="5">
    <source>
        <dbReference type="PROSITE" id="PS50825"/>
    </source>
</evidence>
<feature type="domain" description="Ig-like" evidence="6">
    <location>
        <begin position="901"/>
        <end position="982"/>
    </location>
</feature>
<sequence>MVLAGSVTAQTLPTPVAYWFLDESGGLIAADQFGGNDLALIGPTQWQPASGYVDGALALGGNGAYGTRTDAQLGAGIPGKLGTQTRDFTLSAWIHPTSLADRNPILVKQAAPERGLMWSAGTSDGAGRLSVEIYKSNDATTGKTELTSSVPLAVGVWQHVAVTYRFVADGSSILTLYIDGNQVGQTTTAVGPVRANDRPLDLGRYTWNTYQRFFNGRLDEVQVFDAALTAAQIQAVIDDADLQATNVPPVAAIAATPQSGIAPLTVGFNASASFDSDGAIASYDWDFGDGTSSVEIAPSHEYLTPGAYLATLTVTDNLGKTGRAEQTIRATDPLNVAPIARFTALWNGVTVTLDATSSSDADGSIVSYQWSLGDGSTKAGPTIQHGYAQPGTYNVSLTVIDDSGGADTITRPVTFIAPELKVFEINRLVTKTDRGFPWDQPPAAAANGDWTTPINYAQGTLQMRAEIRGQPVVQAMKFQFCMWQYNLTLETCSSIRDVPGTPGTVVTWSSYIPTMYKKDGNPMDWANPRQRYGLSIKNSAGLPVSDFSGWNWNGENPDQWYPLDVRYTVVAVPPGKTFGGWTADVLNAAPGYITDSAPPAIGTVSVSAGQTSAVLTWTTSEPATATLVYGLSASYGVGEAESSTLSTTHSVSLGGLSPGTTYHYRIDAFDAAGNRSATGELTFSTLSESGPAPVIVSDAFSQGTLDTDVWAFVNPLGDATLSLNGAQASIAVPGGSAHDIWNAGNFAPRIMQAAPNTDFEVEVKLDSPVTQRFQIQGLVVQEAPNRFIRYDVHHDGAQVRIFAATLVDGTATTRHNVATAPMTSPIFLRLARQGNVWTPRYSTDGTNWQTLGNFTHAMTVTSVGVFGGNAANTGSPVPAHTLVVDHFFNTASPILPGPGAPSITTQPSDLAVVEGEPATFSVTATGNAPLAYQWSRDGVPISGATSASYTIPVTTRADNGAHFVVTASNAAGSVASRAAKLSLISGGGPVIDVWYGPEQTFGALGVPQWAINVLGNISDPDGLGQVTYSLNGGPAQALSVGPFRRLEAPGDFNVEIPFTSLIPGANLVEIRATDSLGNLATETVTVQHSPGNVWPLDYAINWATTGDIQDVSQIVDGDWGIVGGALRPIQRGYDRLVAVGDIAWTDYEVTVPVTVHGFDAKGFVKPNFKPSLGVMLKWPGHTNWTGSQPGWGYYPAGGGAWYEFEQDGSGSLSLTDFETLDAVDPLNRDLSINVAYIWKVRVQSLIGGSTRYSAKVWRASDPEPASWELIATDANDVDGGSLLLVAHYVDASFGNITIKPIALDPSDPPPPPVLHHGVVDGVGASWQTVTLPYGYTDPVVVASVRYPNASVTPVVTRIRNAVGNQFELRVQNPSDQPLTGSYSVHYTVAEAGVYTQAQHGIKMEAVKFTSNKTNYKGAWWQQEARTYANSYTAPVVLGQVMSANDTRWSSFWARGDSKDFAPNPTKLSASKHVGEDTVKTRANELIGYMVIESGSGEVGGVGYHAGVSAASIQGIGNNPPFSVPYQIAMSASTAVVSSAGMKITDGGWPVLFGTNPLANGALSLAIDEDQITDAERSHGSEHVAYLVLGGNTAPGAPVVTPPANVTAEATGVRSYPAIGQATSSDGTPVTNNAPSNGFPLGTTVVTWSATNLAGLTGTAQQQVTVVDTTAPQITVPANVVAQATGTLTSVVLGQATATDLFGPISIGNNAPSNGFPVGTTLVTWTATDANGNSSSATQSVTIIAGGTGGIVSDDFNQGTLDTGIWTFVDPIGNSTLSLNGAQAAIGAPATTAHDIWTAGNFAPRLMQAVLDADFEVEIKLDSPVTQRFQIQGLVVEESPGRFMRFDVHHDGTRVRVFAATVVDGTASIRHNVATTLSGSPLYLRLARQGNLWTPKYSTDGTNWQTLTAFSHAMSVNAIGIFAGNTGSPIPAHTALVDYFLNTADSIAPGPPVAVDDTASVVRGGTVVIDVLANDSDPDGNLDPGTVLIQNLPAFGTLNDDGTGRLTYVHDGSATTTDSFSYTVADAPGAVSNVADVSLTITAAPATTSVFHHGTLAAVDDTWRTVTLPRSYTDPVVIAAVQYDTPPALPAIARVRNAVGNSFEVRVQNPGDEPLDAAYTLHYTVVEAGVYTLAEHGIKMEAARFTSTQTSGIGNWSAGNTRAYAQSYTSPVVLGQVMSENDPRWSVFWARGGTIKQPPTSSILVVSKHVGEDFEKTRANETIGYLVIEAGSGVAADTRYSVGLSARTVAGVEGIPPYAVPYPAGIVPTTAVLSASAMQGGDGGWPILYGLAPLSAGALDLAFQEDQLADLETAHTTEQVAYLLLE</sequence>
<evidence type="ECO:0000256" key="2">
    <source>
        <dbReference type="ARBA" id="ARBA00022737"/>
    </source>
</evidence>
<dbReference type="CDD" id="cd00146">
    <property type="entry name" value="PKD"/>
    <property type="match status" value="2"/>
</dbReference>
<dbReference type="SUPFAM" id="SSF49899">
    <property type="entry name" value="Concanavalin A-like lectins/glucanases"/>
    <property type="match status" value="3"/>
</dbReference>
<gene>
    <name evidence="8" type="ORF">SAMN05421783_11240</name>
</gene>
<dbReference type="CDD" id="cd00063">
    <property type="entry name" value="FN3"/>
    <property type="match status" value="1"/>
</dbReference>
<dbReference type="Pfam" id="PF17851">
    <property type="entry name" value="GH43_C2"/>
    <property type="match status" value="1"/>
</dbReference>
<keyword evidence="2" id="KW-0677">Repeat</keyword>
<dbReference type="InterPro" id="IPR003410">
    <property type="entry name" value="HYR_dom"/>
</dbReference>
<dbReference type="InterPro" id="IPR035986">
    <property type="entry name" value="PKD_dom_sf"/>
</dbReference>
<feature type="domain" description="PKD" evidence="4">
    <location>
        <begin position="249"/>
        <end position="328"/>
    </location>
</feature>
<evidence type="ECO:0000259" key="7">
    <source>
        <dbReference type="PROSITE" id="PS50853"/>
    </source>
</evidence>
<dbReference type="Pfam" id="PF18911">
    <property type="entry name" value="PKD_4"/>
    <property type="match status" value="2"/>
</dbReference>
<dbReference type="PROSITE" id="PS50825">
    <property type="entry name" value="HYR"/>
    <property type="match status" value="1"/>
</dbReference>
<dbReference type="InterPro" id="IPR013783">
    <property type="entry name" value="Ig-like_fold"/>
</dbReference>
<dbReference type="Gene3D" id="2.60.40.10">
    <property type="entry name" value="Immunoglobulins"/>
    <property type="match status" value="4"/>
</dbReference>
<name>A0A1H2Y4T8_THIRO</name>
<dbReference type="Pfam" id="PF13385">
    <property type="entry name" value="Laminin_G_3"/>
    <property type="match status" value="1"/>
</dbReference>
<dbReference type="STRING" id="1058.SAMN05421783_11240"/>
<dbReference type="Pfam" id="PF16656">
    <property type="entry name" value="Pur_ac_phosph_N"/>
    <property type="match status" value="1"/>
</dbReference>
<feature type="domain" description="HYR" evidence="5">
    <location>
        <begin position="1666"/>
        <end position="1744"/>
    </location>
</feature>
<dbReference type="Pfam" id="PF13927">
    <property type="entry name" value="Ig_3"/>
    <property type="match status" value="1"/>
</dbReference>
<dbReference type="PROSITE" id="PS50835">
    <property type="entry name" value="IG_LIKE"/>
    <property type="match status" value="1"/>
</dbReference>
<dbReference type="InterPro" id="IPR003961">
    <property type="entry name" value="FN3_dom"/>
</dbReference>
<dbReference type="InterPro" id="IPR006558">
    <property type="entry name" value="LamG-like"/>
</dbReference>
<dbReference type="SMART" id="SM00089">
    <property type="entry name" value="PKD"/>
    <property type="match status" value="2"/>
</dbReference>
<dbReference type="PROSITE" id="PS50093">
    <property type="entry name" value="PKD"/>
    <property type="match status" value="2"/>
</dbReference>
<dbReference type="InterPro" id="IPR000601">
    <property type="entry name" value="PKD_dom"/>
</dbReference>
<dbReference type="InterPro" id="IPR041542">
    <property type="entry name" value="GH43_C2"/>
</dbReference>
<dbReference type="SUPFAM" id="SSF49299">
    <property type="entry name" value="PKD domain"/>
    <property type="match status" value="2"/>
</dbReference>
<reference evidence="9" key="1">
    <citation type="submission" date="2016-10" db="EMBL/GenBank/DDBJ databases">
        <authorList>
            <person name="Varghese N."/>
            <person name="Submissions S."/>
        </authorList>
    </citation>
    <scope>NUCLEOTIDE SEQUENCE [LARGE SCALE GENOMIC DNA]</scope>
    <source>
        <strain evidence="9">DSM 217</strain>
    </source>
</reference>
<feature type="domain" description="PKD" evidence="4">
    <location>
        <begin position="338"/>
        <end position="414"/>
    </location>
</feature>
<dbReference type="GO" id="GO:0003993">
    <property type="term" value="F:acid phosphatase activity"/>
    <property type="evidence" value="ECO:0007669"/>
    <property type="project" value="InterPro"/>
</dbReference>
<keyword evidence="3" id="KW-1015">Disulfide bond</keyword>
<dbReference type="SMART" id="SM00060">
    <property type="entry name" value="FN3"/>
    <property type="match status" value="2"/>
</dbReference>
<dbReference type="InterPro" id="IPR008963">
    <property type="entry name" value="Purple_acid_Pase-like_N"/>
</dbReference>
<dbReference type="InterPro" id="IPR036179">
    <property type="entry name" value="Ig-like_dom_sf"/>
</dbReference>
<dbReference type="SUPFAM" id="SSF49363">
    <property type="entry name" value="Purple acid phosphatase, N-terminal domain"/>
    <property type="match status" value="1"/>
</dbReference>
<proteinExistence type="predicted"/>
<evidence type="ECO:0000259" key="4">
    <source>
        <dbReference type="PROSITE" id="PS50093"/>
    </source>
</evidence>
<dbReference type="InterPro" id="IPR015914">
    <property type="entry name" value="PAPs_N"/>
</dbReference>
<evidence type="ECO:0000313" key="9">
    <source>
        <dbReference type="Proteomes" id="UP000198816"/>
    </source>
</evidence>
<evidence type="ECO:0000256" key="3">
    <source>
        <dbReference type="ARBA" id="ARBA00023157"/>
    </source>
</evidence>
<feature type="domain" description="Fibronectin type-III" evidence="7">
    <location>
        <begin position="598"/>
        <end position="688"/>
    </location>
</feature>
<dbReference type="InterPro" id="IPR013320">
    <property type="entry name" value="ConA-like_dom_sf"/>
</dbReference>
<organism evidence="8 9">
    <name type="scientific">Thiocapsa roseopersicina</name>
    <dbReference type="NCBI Taxonomy" id="1058"/>
    <lineage>
        <taxon>Bacteria</taxon>
        <taxon>Pseudomonadati</taxon>
        <taxon>Pseudomonadota</taxon>
        <taxon>Gammaproteobacteria</taxon>
        <taxon>Chromatiales</taxon>
        <taxon>Chromatiaceae</taxon>
        <taxon>Thiocapsa</taxon>
    </lineage>
</organism>